<dbReference type="EMBL" id="AMCI01000572">
    <property type="protein sequence ID" value="EJX08646.1"/>
    <property type="molecule type" value="Genomic_DNA"/>
</dbReference>
<proteinExistence type="predicted"/>
<reference evidence="1" key="1">
    <citation type="journal article" date="2012" name="PLoS ONE">
        <title>Gene sets for utilization of primary and secondary nutrition supplies in the distal gut of endangered iberian lynx.</title>
        <authorList>
            <person name="Alcaide M."/>
            <person name="Messina E."/>
            <person name="Richter M."/>
            <person name="Bargiela R."/>
            <person name="Peplies J."/>
            <person name="Huws S.A."/>
            <person name="Newbold C.J."/>
            <person name="Golyshin P.N."/>
            <person name="Simon M.A."/>
            <person name="Lopez G."/>
            <person name="Yakimov M.M."/>
            <person name="Ferrer M."/>
        </authorList>
    </citation>
    <scope>NUCLEOTIDE SEQUENCE</scope>
</reference>
<gene>
    <name evidence="1" type="ORF">EVA_03246</name>
</gene>
<name>J9D7B9_9ZZZZ</name>
<protein>
    <submittedName>
        <fullName evidence="1">Uncharacterized protein</fullName>
    </submittedName>
</protein>
<evidence type="ECO:0000313" key="1">
    <source>
        <dbReference type="EMBL" id="EJX08646.1"/>
    </source>
</evidence>
<dbReference type="AlphaFoldDB" id="J9D7B9"/>
<sequence length="42" mass="4807">MEGKDFQLTAAMVTRLPAMRKELKALTRRVDELTALIRSTED</sequence>
<comment type="caution">
    <text evidence="1">The sequence shown here is derived from an EMBL/GenBank/DDBJ whole genome shotgun (WGS) entry which is preliminary data.</text>
</comment>
<organism evidence="1">
    <name type="scientific">gut metagenome</name>
    <dbReference type="NCBI Taxonomy" id="749906"/>
    <lineage>
        <taxon>unclassified sequences</taxon>
        <taxon>metagenomes</taxon>
        <taxon>organismal metagenomes</taxon>
    </lineage>
</organism>
<accession>J9D7B9</accession>